<dbReference type="PANTHER" id="PTHR43520">
    <property type="entry name" value="ATP7, ISOFORM B"/>
    <property type="match status" value="1"/>
</dbReference>
<dbReference type="EC" id="3.6.3.4" evidence="12"/>
<comment type="subcellular location">
    <subcellularLocation>
        <location evidence="1">Cell membrane</location>
        <topology evidence="1">Multi-pass membrane protein</topology>
    </subcellularLocation>
</comment>
<dbReference type="GO" id="GO:0043682">
    <property type="term" value="F:P-type divalent copper transporter activity"/>
    <property type="evidence" value="ECO:0007669"/>
    <property type="project" value="TreeGrafter"/>
</dbReference>
<evidence type="ECO:0000256" key="9">
    <source>
        <dbReference type="SAM" id="MobiDB-lite"/>
    </source>
</evidence>
<evidence type="ECO:0000256" key="6">
    <source>
        <dbReference type="ARBA" id="ARBA00022842"/>
    </source>
</evidence>
<feature type="transmembrane region" description="Helical" evidence="10">
    <location>
        <begin position="146"/>
        <end position="165"/>
    </location>
</feature>
<evidence type="ECO:0000256" key="2">
    <source>
        <dbReference type="ARBA" id="ARBA00022448"/>
    </source>
</evidence>
<feature type="domain" description="P-type ATPase A" evidence="11">
    <location>
        <begin position="206"/>
        <end position="251"/>
    </location>
</feature>
<evidence type="ECO:0000256" key="4">
    <source>
        <dbReference type="ARBA" id="ARBA00022553"/>
    </source>
</evidence>
<evidence type="ECO:0000256" key="10">
    <source>
        <dbReference type="SAM" id="Phobius"/>
    </source>
</evidence>
<dbReference type="Proteomes" id="UP000050535">
    <property type="component" value="Unassembled WGS sequence"/>
</dbReference>
<keyword evidence="7" id="KW-1278">Translocase</keyword>
<comment type="caution">
    <text evidence="12">The sequence shown here is derived from an EMBL/GenBank/DDBJ whole genome shotgun (WGS) entry which is preliminary data.</text>
</comment>
<dbReference type="InterPro" id="IPR008250">
    <property type="entry name" value="ATPase_P-typ_transduc_dom_A_sf"/>
</dbReference>
<evidence type="ECO:0000256" key="5">
    <source>
        <dbReference type="ARBA" id="ARBA00022723"/>
    </source>
</evidence>
<dbReference type="SUPFAM" id="SSF81653">
    <property type="entry name" value="Calcium ATPase, transduction domain A"/>
    <property type="match status" value="1"/>
</dbReference>
<feature type="transmembrane region" description="Helical" evidence="10">
    <location>
        <begin position="171"/>
        <end position="188"/>
    </location>
</feature>
<accession>A0A0P7HYH2</accession>
<dbReference type="EMBL" id="LGUC01000001">
    <property type="protein sequence ID" value="KPN29375.1"/>
    <property type="molecule type" value="Genomic_DNA"/>
</dbReference>
<keyword evidence="13" id="KW-1185">Reference proteome</keyword>
<organism evidence="12 13">
    <name type="scientific">Halolamina pelagica</name>
    <dbReference type="NCBI Taxonomy" id="699431"/>
    <lineage>
        <taxon>Archaea</taxon>
        <taxon>Methanobacteriati</taxon>
        <taxon>Methanobacteriota</taxon>
        <taxon>Stenosarchaea group</taxon>
        <taxon>Halobacteria</taxon>
        <taxon>Halobacteriales</taxon>
        <taxon>Haloferacaceae</taxon>
    </lineage>
</organism>
<keyword evidence="10" id="KW-0812">Transmembrane</keyword>
<gene>
    <name evidence="12" type="primary">copB_1</name>
    <name evidence="12" type="ORF">SY89_00088</name>
</gene>
<keyword evidence="8" id="KW-0406">Ion transport</keyword>
<evidence type="ECO:0000256" key="8">
    <source>
        <dbReference type="ARBA" id="ARBA00023065"/>
    </source>
</evidence>
<keyword evidence="2" id="KW-0813">Transport</keyword>
<keyword evidence="3" id="KW-1003">Cell membrane</keyword>
<dbReference type="Pfam" id="PF00122">
    <property type="entry name" value="E1-E2_ATPase"/>
    <property type="match status" value="1"/>
</dbReference>
<dbReference type="PATRIC" id="fig|699431.3.peg.98"/>
<keyword evidence="5" id="KW-0479">Metal-binding</keyword>
<proteinExistence type="predicted"/>
<feature type="transmembrane region" description="Helical" evidence="10">
    <location>
        <begin position="79"/>
        <end position="100"/>
    </location>
</feature>
<keyword evidence="10" id="KW-0472">Membrane</keyword>
<keyword evidence="4" id="KW-0597">Phosphoprotein</keyword>
<dbReference type="Gene3D" id="2.70.150.10">
    <property type="entry name" value="Calcium-transporting ATPase, cytoplasmic transduction domain A"/>
    <property type="match status" value="1"/>
</dbReference>
<protein>
    <submittedName>
        <fullName evidence="12">Putative copper-exporting P-type ATPase B</fullName>
        <ecNumber evidence="12">3.6.3.4</ecNumber>
    </submittedName>
</protein>
<feature type="region of interest" description="Disordered" evidence="9">
    <location>
        <begin position="1"/>
        <end position="69"/>
    </location>
</feature>
<evidence type="ECO:0000256" key="1">
    <source>
        <dbReference type="ARBA" id="ARBA00004651"/>
    </source>
</evidence>
<dbReference type="InterPro" id="IPR059000">
    <property type="entry name" value="ATPase_P-type_domA"/>
</dbReference>
<dbReference type="GO" id="GO:0005886">
    <property type="term" value="C:plasma membrane"/>
    <property type="evidence" value="ECO:0007669"/>
    <property type="project" value="UniProtKB-SubCell"/>
</dbReference>
<sequence length="258" mass="28161">MVDDSHGKADGADHTHHGEAADSGRGDHESGDGHSGHGGDGEHEGHGDHDGHEDHDGHDDHDDHGGMHEGHEQMFRRRFFVSTALSIPVLLYSEALQDWFGFSVPTFPGSEWINPVFAVVVFAYGGVPFLQMAVPELKDRSPGMMTLISMAITVAFVYSLATVVFPEQSAFFWELVTLIDIMLLGHWIEMRSVRRASSAVDELAKLMPDTAERIRDDGETEEVPVSDLAEGDLVLVRPGASVPADGTVEEGIRPSRSR</sequence>
<keyword evidence="10" id="KW-1133">Transmembrane helix</keyword>
<name>A0A0P7HYH2_9EURY</name>
<evidence type="ECO:0000313" key="13">
    <source>
        <dbReference type="Proteomes" id="UP000050535"/>
    </source>
</evidence>
<keyword evidence="6" id="KW-0460">Magnesium</keyword>
<dbReference type="PANTHER" id="PTHR43520:SF5">
    <property type="entry name" value="CATION-TRANSPORTING P-TYPE ATPASE-RELATED"/>
    <property type="match status" value="1"/>
</dbReference>
<dbReference type="GO" id="GO:0016787">
    <property type="term" value="F:hydrolase activity"/>
    <property type="evidence" value="ECO:0007669"/>
    <property type="project" value="UniProtKB-KW"/>
</dbReference>
<feature type="transmembrane region" description="Helical" evidence="10">
    <location>
        <begin position="112"/>
        <end position="134"/>
    </location>
</feature>
<dbReference type="AlphaFoldDB" id="A0A0P7HYH2"/>
<reference evidence="13" key="1">
    <citation type="submission" date="2013-11" db="EMBL/GenBank/DDBJ databases">
        <authorList>
            <person name="Hoang H.T."/>
            <person name="Killian M.L."/>
            <person name="Madson D.M."/>
            <person name="Arruda P.H.E."/>
            <person name="Sun D."/>
            <person name="Schwartz K.J."/>
            <person name="Yoon K."/>
        </authorList>
    </citation>
    <scope>NUCLEOTIDE SEQUENCE [LARGE SCALE GENOMIC DNA]</scope>
    <source>
        <strain evidence="13">CDK2</strain>
    </source>
</reference>
<dbReference type="GO" id="GO:0005507">
    <property type="term" value="F:copper ion binding"/>
    <property type="evidence" value="ECO:0007669"/>
    <property type="project" value="TreeGrafter"/>
</dbReference>
<evidence type="ECO:0000313" key="12">
    <source>
        <dbReference type="EMBL" id="KPN29375.1"/>
    </source>
</evidence>
<dbReference type="GO" id="GO:0055070">
    <property type="term" value="P:copper ion homeostasis"/>
    <property type="evidence" value="ECO:0007669"/>
    <property type="project" value="TreeGrafter"/>
</dbReference>
<evidence type="ECO:0000256" key="7">
    <source>
        <dbReference type="ARBA" id="ARBA00022967"/>
    </source>
</evidence>
<keyword evidence="12" id="KW-0378">Hydrolase</keyword>
<evidence type="ECO:0000259" key="11">
    <source>
        <dbReference type="Pfam" id="PF00122"/>
    </source>
</evidence>
<evidence type="ECO:0000256" key="3">
    <source>
        <dbReference type="ARBA" id="ARBA00022475"/>
    </source>
</evidence>
<dbReference type="STRING" id="699431.SY89_00088"/>